<keyword evidence="13" id="KW-1185">Reference proteome</keyword>
<feature type="signal peptide" evidence="10">
    <location>
        <begin position="1"/>
        <end position="27"/>
    </location>
</feature>
<dbReference type="PROSITE" id="PS52035">
    <property type="entry name" value="PEPTIDASE_M14"/>
    <property type="match status" value="1"/>
</dbReference>
<evidence type="ECO:0000313" key="13">
    <source>
        <dbReference type="Proteomes" id="UP001499978"/>
    </source>
</evidence>
<gene>
    <name evidence="12" type="ORF">GCM10010201_31750</name>
</gene>
<evidence type="ECO:0000256" key="8">
    <source>
        <dbReference type="PROSITE-ProRule" id="PRU01379"/>
    </source>
</evidence>
<keyword evidence="5" id="KW-0378">Hydrolase</keyword>
<protein>
    <submittedName>
        <fullName evidence="12">M14 family metallopeptidase</fullName>
    </submittedName>
</protein>
<comment type="similarity">
    <text evidence="2 8">Belongs to the peptidase M14 family.</text>
</comment>
<sequence>MRRVLLASATALALSGATLGLPTAAPAAPQTQHDGLEVYTGTLSAKQVDGLRDVGLDHGSARTTRRGDGNYAVEAVLSGEQLRQLAGQGITLQVKKVRGKAASEELRQQGLAGWKAFRSFSEPGGLRDEIAALAARYPGLTKTQTIGTSVNGKPIIAIKVTKDARKIPDGKRPAVMYASTQHAREWITPEMNRRLLHHILSSYGTDDEITAVVDTTELWFIPVVNPDGYDYTFTPGNRLWRKNLRDNNGDGKITTGDGVDPNRNFPTRWGYDNEGSSPNPSSDTYRGPKPASEPETRALDKLFGRIPFRFFVNYHSAAELLLYGTGWQVSTPTPDDVVWETLAGDDKNPAVPGYDPDISAELYTTNGETTEHMSVKHRTLGVTPEMSTCETAANWFPDDQWKPEDCVSGFVFPDDEKLIEMEFRKNIPFALSLAKSAKDPGNPFSSINRVAPDFVPDTFAVSYGVKQPVAATVKRSLASVKLNFRINGGKARAVATRAWKGGERYGGDNNRYYDERRGVVTGARAGDRVEAWFTGVKGKGRNAKKVASASFTYQVHTGIGGDVLVLAVEDVTGASPTQEGTSAKHAAAYVAAAKAAGHRPDVYDFDTQGRRAPHPLGVLSHYKAVVWETGDDAILRAPGQPAGTAAKAALDTELAVRDYLNEGGKLLVSGQNALLAQASDGQYSYDPSGTTECVTAGKAPCLTLGNDFVQYYLGAHTYVDNAGADGDKLHPVAGNAGAFAGFAGVLNAEGSAKNQTHSASFLPTSSFLPPQQFPHFGGQAVVDWKRPGPAPFDPYDGAWYVRSADASQSYQRLSRTVDLTGASAADLKFWASYDTEASWDFLFVEAREAGTGAWTTLPDRNGATTDATGESCKADIADRLHPQLKHYMGADCSAKGTTGVWNAATGKSNGWKEWSVDLSPYAGKKVELSITSMTDWGTQGLGVFLDQARVTADGAPLAGTSFETDLGGWTTPGAPTGSPADAGDYTRSQLAFDEGAVVSTADTVLTGFGLEGLAPAQRADFLARAFRHLKVKPGR</sequence>
<dbReference type="PANTHER" id="PTHR11705:SF143">
    <property type="entry name" value="SLL0236 PROTEIN"/>
    <property type="match status" value="1"/>
</dbReference>
<dbReference type="Pfam" id="PF00246">
    <property type="entry name" value="Peptidase_M14"/>
    <property type="match status" value="1"/>
</dbReference>
<evidence type="ECO:0000256" key="2">
    <source>
        <dbReference type="ARBA" id="ARBA00005988"/>
    </source>
</evidence>
<evidence type="ECO:0000256" key="5">
    <source>
        <dbReference type="ARBA" id="ARBA00022801"/>
    </source>
</evidence>
<dbReference type="EMBL" id="BAAARY010000019">
    <property type="protein sequence ID" value="GAA2530023.1"/>
    <property type="molecule type" value="Genomic_DNA"/>
</dbReference>
<evidence type="ECO:0000256" key="4">
    <source>
        <dbReference type="ARBA" id="ARBA00022723"/>
    </source>
</evidence>
<dbReference type="InterPro" id="IPR033810">
    <property type="entry name" value="Carboxypeptidase_T"/>
</dbReference>
<evidence type="ECO:0000313" key="12">
    <source>
        <dbReference type="EMBL" id="GAA2530023.1"/>
    </source>
</evidence>
<dbReference type="SMART" id="SM00631">
    <property type="entry name" value="Zn_pept"/>
    <property type="match status" value="1"/>
</dbReference>
<dbReference type="SUPFAM" id="SSF53187">
    <property type="entry name" value="Zn-dependent exopeptidases"/>
    <property type="match status" value="1"/>
</dbReference>
<dbReference type="InterPro" id="IPR057246">
    <property type="entry name" value="CARBOXYPEPT_ZN_1"/>
</dbReference>
<organism evidence="12 13">
    <name type="scientific">Pilimelia columellifera subsp. columellifera</name>
    <dbReference type="NCBI Taxonomy" id="706583"/>
    <lineage>
        <taxon>Bacteria</taxon>
        <taxon>Bacillati</taxon>
        <taxon>Actinomycetota</taxon>
        <taxon>Actinomycetes</taxon>
        <taxon>Micromonosporales</taxon>
        <taxon>Micromonosporaceae</taxon>
        <taxon>Pilimelia</taxon>
    </lineage>
</organism>
<feature type="region of interest" description="Disordered" evidence="9">
    <location>
        <begin position="962"/>
        <end position="982"/>
    </location>
</feature>
<dbReference type="PROSITE" id="PS00132">
    <property type="entry name" value="CARBOXYPEPT_ZN_1"/>
    <property type="match status" value="1"/>
</dbReference>
<feature type="region of interest" description="Disordered" evidence="9">
    <location>
        <begin position="244"/>
        <end position="294"/>
    </location>
</feature>
<feature type="domain" description="Peptidase M14" evidence="11">
    <location>
        <begin position="116"/>
        <end position="437"/>
    </location>
</feature>
<dbReference type="InterPro" id="IPR000834">
    <property type="entry name" value="Peptidase_M14"/>
</dbReference>
<keyword evidence="10" id="KW-0732">Signal</keyword>
<evidence type="ECO:0000256" key="10">
    <source>
        <dbReference type="SAM" id="SignalP"/>
    </source>
</evidence>
<dbReference type="CDD" id="cd03859">
    <property type="entry name" value="M14_CPT"/>
    <property type="match status" value="1"/>
</dbReference>
<evidence type="ECO:0000256" key="1">
    <source>
        <dbReference type="ARBA" id="ARBA00001947"/>
    </source>
</evidence>
<evidence type="ECO:0000256" key="6">
    <source>
        <dbReference type="ARBA" id="ARBA00022833"/>
    </source>
</evidence>
<keyword evidence="6" id="KW-0862">Zinc</keyword>
<feature type="chain" id="PRO_5046139128" evidence="10">
    <location>
        <begin position="28"/>
        <end position="1035"/>
    </location>
</feature>
<evidence type="ECO:0000256" key="3">
    <source>
        <dbReference type="ARBA" id="ARBA00022670"/>
    </source>
</evidence>
<dbReference type="RefSeq" id="WP_344173869.1">
    <property type="nucleotide sequence ID" value="NZ_BAAARY010000019.1"/>
</dbReference>
<feature type="compositionally biased region" description="Polar residues" evidence="9">
    <location>
        <begin position="274"/>
        <end position="284"/>
    </location>
</feature>
<comment type="caution">
    <text evidence="12">The sequence shown here is derived from an EMBL/GenBank/DDBJ whole genome shotgun (WGS) entry which is preliminary data.</text>
</comment>
<name>A0ABP6B046_9ACTN</name>
<evidence type="ECO:0000256" key="7">
    <source>
        <dbReference type="ARBA" id="ARBA00023049"/>
    </source>
</evidence>
<dbReference type="PANTHER" id="PTHR11705">
    <property type="entry name" value="PROTEASE FAMILY M14 CARBOXYPEPTIDASE A,B"/>
    <property type="match status" value="1"/>
</dbReference>
<keyword evidence="3" id="KW-0645">Protease</keyword>
<accession>A0ABP6B046</accession>
<dbReference type="Gene3D" id="3.40.630.10">
    <property type="entry name" value="Zn peptidases"/>
    <property type="match status" value="1"/>
</dbReference>
<keyword evidence="4" id="KW-0479">Metal-binding</keyword>
<dbReference type="Proteomes" id="UP001499978">
    <property type="component" value="Unassembled WGS sequence"/>
</dbReference>
<proteinExistence type="inferred from homology"/>
<evidence type="ECO:0000256" key="9">
    <source>
        <dbReference type="SAM" id="MobiDB-lite"/>
    </source>
</evidence>
<dbReference type="Pfam" id="PF20773">
    <property type="entry name" value="InhA-like_MAM"/>
    <property type="match status" value="2"/>
</dbReference>
<reference evidence="13" key="1">
    <citation type="journal article" date="2019" name="Int. J. Syst. Evol. Microbiol.">
        <title>The Global Catalogue of Microorganisms (GCM) 10K type strain sequencing project: providing services to taxonomists for standard genome sequencing and annotation.</title>
        <authorList>
            <consortium name="The Broad Institute Genomics Platform"/>
            <consortium name="The Broad Institute Genome Sequencing Center for Infectious Disease"/>
            <person name="Wu L."/>
            <person name="Ma J."/>
        </authorList>
    </citation>
    <scope>NUCLEOTIDE SEQUENCE [LARGE SCALE GENOMIC DNA]</scope>
    <source>
        <strain evidence="13">JCM 3367</strain>
    </source>
</reference>
<feature type="active site" description="Proton donor/acceptor" evidence="8">
    <location>
        <position position="385"/>
    </location>
</feature>
<comment type="cofactor">
    <cofactor evidence="1">
        <name>Zn(2+)</name>
        <dbReference type="ChEBI" id="CHEBI:29105"/>
    </cofactor>
</comment>
<evidence type="ECO:0000259" key="11">
    <source>
        <dbReference type="PROSITE" id="PS52035"/>
    </source>
</evidence>
<keyword evidence="7" id="KW-0482">Metalloprotease</keyword>
<dbReference type="PRINTS" id="PR00765">
    <property type="entry name" value="CRBOXYPTASEA"/>
</dbReference>